<proteinExistence type="predicted"/>
<name>A0ABU6PVN7_9BACL</name>
<comment type="caution">
    <text evidence="1">The sequence shown here is derived from an EMBL/GenBank/DDBJ whole genome shotgun (WGS) entry which is preliminary data.</text>
</comment>
<evidence type="ECO:0000313" key="1">
    <source>
        <dbReference type="EMBL" id="MED5018938.1"/>
    </source>
</evidence>
<organism evidence="1 2">
    <name type="scientific">Paenibacillus chibensis</name>
    <dbReference type="NCBI Taxonomy" id="59846"/>
    <lineage>
        <taxon>Bacteria</taxon>
        <taxon>Bacillati</taxon>
        <taxon>Bacillota</taxon>
        <taxon>Bacilli</taxon>
        <taxon>Bacillales</taxon>
        <taxon>Paenibacillaceae</taxon>
        <taxon>Paenibacillus</taxon>
    </lineage>
</organism>
<sequence>MASNTPNLGLLKKDPATDGNETFNIKTLLNDNWDKIDEAVGNIQVPEASTTQKGIVQLSNATDGTREDVAATERAVKAAYERGSEGVNAAGAANTKADFAQSNLTAHLADYVHHAGFAVSAGTATAYIVALDPAPTALVAGMTVRFKAHVDSGANPTVNPNGLGAKSAKKPNGNAASFKKDGIYTVTYDGSGAFILQGEGGEYGTATAADVRNTKTLGTDSGLIAGALVTQATTPQIITPGTSNIVKAAGIYDDTITILGDANLVPANILLGKSIFGISGSLKKSVYGISVLSINKNTSVPASSSNLKNALLFTFPAGTSIATFASSGVVVSNAQSNSMLQGSNANCRSYLTLYDSVGTGDTIIVNPQYDSARIVSISINFITKVVIITFFNGNGPYITYSTINLTNFDGSGPFYLYHGYQNTDASAQTPYCILNGDLSFA</sequence>
<dbReference type="InterPro" id="IPR005068">
    <property type="entry name" value="Phage_lambda_Stf-r2"/>
</dbReference>
<dbReference type="EMBL" id="JARTLD010000041">
    <property type="protein sequence ID" value="MED5018938.1"/>
    <property type="molecule type" value="Genomic_DNA"/>
</dbReference>
<dbReference type="RefSeq" id="WP_328279593.1">
    <property type="nucleotide sequence ID" value="NZ_JARTLD010000041.1"/>
</dbReference>
<keyword evidence="2" id="KW-1185">Reference proteome</keyword>
<reference evidence="1 2" key="1">
    <citation type="submission" date="2023-03" db="EMBL/GenBank/DDBJ databases">
        <title>Bacillus Genome Sequencing.</title>
        <authorList>
            <person name="Dunlap C."/>
        </authorList>
    </citation>
    <scope>NUCLEOTIDE SEQUENCE [LARGE SCALE GENOMIC DNA]</scope>
    <source>
        <strain evidence="1 2">NRS-52</strain>
    </source>
</reference>
<accession>A0ABU6PVN7</accession>
<evidence type="ECO:0000313" key="2">
    <source>
        <dbReference type="Proteomes" id="UP001343257"/>
    </source>
</evidence>
<protein>
    <submittedName>
        <fullName evidence="1">Phage tail protein</fullName>
    </submittedName>
</protein>
<dbReference type="Proteomes" id="UP001343257">
    <property type="component" value="Unassembled WGS sequence"/>
</dbReference>
<dbReference type="Pfam" id="PF03406">
    <property type="entry name" value="Phage_fiber_2"/>
    <property type="match status" value="1"/>
</dbReference>
<gene>
    <name evidence="1" type="ORF">P9847_16630</name>
</gene>